<dbReference type="EMBL" id="JABANP010000539">
    <property type="protein sequence ID" value="KAF4681171.1"/>
    <property type="molecule type" value="Genomic_DNA"/>
</dbReference>
<evidence type="ECO:0000313" key="2">
    <source>
        <dbReference type="EMBL" id="KAF4681171.1"/>
    </source>
</evidence>
<feature type="chain" id="PRO_5029911937" evidence="1">
    <location>
        <begin position="20"/>
        <end position="352"/>
    </location>
</feature>
<protein>
    <submittedName>
        <fullName evidence="2">Uncharacterized protein</fullName>
    </submittedName>
</protein>
<organism evidence="2 3">
    <name type="scientific">Perkinsus olseni</name>
    <name type="common">Perkinsus atlanticus</name>
    <dbReference type="NCBI Taxonomy" id="32597"/>
    <lineage>
        <taxon>Eukaryota</taxon>
        <taxon>Sar</taxon>
        <taxon>Alveolata</taxon>
        <taxon>Perkinsozoa</taxon>
        <taxon>Perkinsea</taxon>
        <taxon>Perkinsida</taxon>
        <taxon>Perkinsidae</taxon>
        <taxon>Perkinsus</taxon>
    </lineage>
</organism>
<evidence type="ECO:0000256" key="1">
    <source>
        <dbReference type="SAM" id="SignalP"/>
    </source>
</evidence>
<feature type="signal peptide" evidence="1">
    <location>
        <begin position="1"/>
        <end position="19"/>
    </location>
</feature>
<reference evidence="2 3" key="1">
    <citation type="submission" date="2020-04" db="EMBL/GenBank/DDBJ databases">
        <title>Perkinsus olseni comparative genomics.</title>
        <authorList>
            <person name="Bogema D.R."/>
        </authorList>
    </citation>
    <scope>NUCLEOTIDE SEQUENCE [LARGE SCALE GENOMIC DNA]</scope>
    <source>
        <strain evidence="2">00978-12</strain>
    </source>
</reference>
<keyword evidence="1" id="KW-0732">Signal</keyword>
<dbReference type="Proteomes" id="UP000541610">
    <property type="component" value="Unassembled WGS sequence"/>
</dbReference>
<name>A0A7J6NE12_PEROL</name>
<gene>
    <name evidence="2" type="ORF">FOZ60_012488</name>
</gene>
<dbReference type="AlphaFoldDB" id="A0A7J6NE12"/>
<sequence length="352" mass="38933">MSVHAAVSTALLATTQLLASPPRQVEVLFANYLSAEYVLIPADRPEAAGTSNGVVDEQTFGNARNWAHVPVRRGNLFLVEDQMAGPVEKAIILKQSRHVTEVFKADVNVNGECFANVERISPAERHDDVVHFPYARTGDIENELDFLCRSSGFYRFRHAALSEPADLSSEYVGQREDIFKLVLDASSAYSLQLSPNYNLIPKGSIAYMPLCRGVLAKVTLSEGSSGKPSFYVLLTKIEVEAMSRRRSFVRSLTPKHRRSPRVMSVYDSMDCTPDDFTDNKITINNFRDPCLVAKRCLTTVLVEQTVELGAGRRNDVMLGTTKLGVAESNGWLLSALLPMDRVTTLIAMSAKK</sequence>
<comment type="caution">
    <text evidence="2">The sequence shown here is derived from an EMBL/GenBank/DDBJ whole genome shotgun (WGS) entry which is preliminary data.</text>
</comment>
<proteinExistence type="predicted"/>
<evidence type="ECO:0000313" key="3">
    <source>
        <dbReference type="Proteomes" id="UP000541610"/>
    </source>
</evidence>
<accession>A0A7J6NE12</accession>